<dbReference type="Pfam" id="PF04794">
    <property type="entry name" value="YdjC"/>
    <property type="match status" value="1"/>
</dbReference>
<comment type="cofactor">
    <cofactor evidence="1">
        <name>Mg(2+)</name>
        <dbReference type="ChEBI" id="CHEBI:18420"/>
    </cofactor>
</comment>
<evidence type="ECO:0000313" key="7">
    <source>
        <dbReference type="Proteomes" id="UP001469365"/>
    </source>
</evidence>
<evidence type="ECO:0000256" key="4">
    <source>
        <dbReference type="ARBA" id="ARBA00022842"/>
    </source>
</evidence>
<dbReference type="EMBL" id="JBBPCC010000019">
    <property type="protein sequence ID" value="MEK8131204.1"/>
    <property type="molecule type" value="Genomic_DNA"/>
</dbReference>
<organism evidence="6 7">
    <name type="scientific">Paenibacillus filicis</name>
    <dbReference type="NCBI Taxonomy" id="669464"/>
    <lineage>
        <taxon>Bacteria</taxon>
        <taxon>Bacillati</taxon>
        <taxon>Bacillota</taxon>
        <taxon>Bacilli</taxon>
        <taxon>Bacillales</taxon>
        <taxon>Paenibacillaceae</taxon>
        <taxon>Paenibacillus</taxon>
    </lineage>
</organism>
<name>A0ABU9DR76_9BACL</name>
<dbReference type="RefSeq" id="WP_341418332.1">
    <property type="nucleotide sequence ID" value="NZ_JBBPCC010000019.1"/>
</dbReference>
<dbReference type="PANTHER" id="PTHR31609:SF1">
    <property type="entry name" value="CARBOHYDRATE DEACETYLASE"/>
    <property type="match status" value="1"/>
</dbReference>
<keyword evidence="4" id="KW-0460">Magnesium</keyword>
<keyword evidence="5" id="KW-0119">Carbohydrate metabolism</keyword>
<evidence type="ECO:0000256" key="5">
    <source>
        <dbReference type="ARBA" id="ARBA00023277"/>
    </source>
</evidence>
<dbReference type="InterPro" id="IPR011330">
    <property type="entry name" value="Glyco_hydro/deAcase_b/a-brl"/>
</dbReference>
<accession>A0ABU9DR76</accession>
<keyword evidence="3" id="KW-0378">Hydrolase</keyword>
<proteinExistence type="predicted"/>
<evidence type="ECO:0000313" key="6">
    <source>
        <dbReference type="EMBL" id="MEK8131204.1"/>
    </source>
</evidence>
<protein>
    <submittedName>
        <fullName evidence="6">Polysaccharide deacetylase family protein</fullName>
    </submittedName>
</protein>
<keyword evidence="7" id="KW-1185">Reference proteome</keyword>
<evidence type="ECO:0000256" key="3">
    <source>
        <dbReference type="ARBA" id="ARBA00022801"/>
    </source>
</evidence>
<dbReference type="SUPFAM" id="SSF88713">
    <property type="entry name" value="Glycoside hydrolase/deacetylase"/>
    <property type="match status" value="1"/>
</dbReference>
<dbReference type="Gene3D" id="3.20.20.370">
    <property type="entry name" value="Glycoside hydrolase/deacetylase"/>
    <property type="match status" value="1"/>
</dbReference>
<dbReference type="Proteomes" id="UP001469365">
    <property type="component" value="Unassembled WGS sequence"/>
</dbReference>
<dbReference type="CDD" id="cd10802">
    <property type="entry name" value="YdjC_TTHB029_like"/>
    <property type="match status" value="1"/>
</dbReference>
<sequence length="318" mass="35560">MMIHTAKSAKLLILNCDDFGQSWAANEAIMHLLTEGKVSSATIMPPAPAFEEAAAWCLKTGEQRVGLHLTLTSEFEGFRWSSLTGAASLQDESGQLHRTVEAFERQAVPADVKRELVAQYEAVRRAGLRISHVDNHMGSLYGLATGRSYLPDVLWRCARWGLPFRLFRKIDPRDSFLASIPGAQGTLNKVVALADALGVPLPDYLISHPYHTEPGETYESFKGMLIGKLYELPEGVVETYIHPAADDAVMRELIPSWEKRVWEYRLMLDDDFAYALRDAGVTLTDYAYVQAHQRQPRLPGAARLVRMLLPGAERADRH</sequence>
<reference evidence="6 7" key="1">
    <citation type="submission" date="2024-04" db="EMBL/GenBank/DDBJ databases">
        <title>draft genome sequnece of Paenibacillus filicis.</title>
        <authorList>
            <person name="Kim D.-U."/>
        </authorList>
    </citation>
    <scope>NUCLEOTIDE SEQUENCE [LARGE SCALE GENOMIC DNA]</scope>
    <source>
        <strain evidence="6 7">KACC14197</strain>
    </source>
</reference>
<keyword evidence="2" id="KW-0479">Metal-binding</keyword>
<dbReference type="PANTHER" id="PTHR31609">
    <property type="entry name" value="YDJC DEACETYLASE FAMILY MEMBER"/>
    <property type="match status" value="1"/>
</dbReference>
<comment type="caution">
    <text evidence="6">The sequence shown here is derived from an EMBL/GenBank/DDBJ whole genome shotgun (WGS) entry which is preliminary data.</text>
</comment>
<gene>
    <name evidence="6" type="ORF">WMW72_25180</name>
</gene>
<dbReference type="InterPro" id="IPR006879">
    <property type="entry name" value="YdjC-like"/>
</dbReference>
<evidence type="ECO:0000256" key="2">
    <source>
        <dbReference type="ARBA" id="ARBA00022723"/>
    </source>
</evidence>
<evidence type="ECO:0000256" key="1">
    <source>
        <dbReference type="ARBA" id="ARBA00001946"/>
    </source>
</evidence>